<name>F8NZR9_SERL9</name>
<dbReference type="HOGENOM" id="CLU_2819701_0_0_1"/>
<dbReference type="KEGG" id="sla:SERLADRAFT_470684"/>
<dbReference type="EMBL" id="GL945435">
    <property type="protein sequence ID" value="EGO24040.1"/>
    <property type="molecule type" value="Genomic_DNA"/>
</dbReference>
<protein>
    <submittedName>
        <fullName evidence="1">Uncharacterized protein</fullName>
    </submittedName>
</protein>
<dbReference type="AlphaFoldDB" id="F8NZR9"/>
<dbReference type="Proteomes" id="UP000008064">
    <property type="component" value="Unassembled WGS sequence"/>
</dbReference>
<evidence type="ECO:0000313" key="1">
    <source>
        <dbReference type="EMBL" id="EGO24040.1"/>
    </source>
</evidence>
<dbReference type="GeneID" id="18819802"/>
<accession>F8NZR9</accession>
<sequence>FCHALDDTAESCLRYKGPAQSPHYCLCSKGYLLCRCIHPTGARRSRSRDWPVRVHTLFPYLAVHSVY</sequence>
<proteinExistence type="predicted"/>
<organism>
    <name type="scientific">Serpula lacrymans var. lacrymans (strain S7.9)</name>
    <name type="common">Dry rot fungus</name>
    <dbReference type="NCBI Taxonomy" id="578457"/>
    <lineage>
        <taxon>Eukaryota</taxon>
        <taxon>Fungi</taxon>
        <taxon>Dikarya</taxon>
        <taxon>Basidiomycota</taxon>
        <taxon>Agaricomycotina</taxon>
        <taxon>Agaricomycetes</taxon>
        <taxon>Agaricomycetidae</taxon>
        <taxon>Boletales</taxon>
        <taxon>Coniophorineae</taxon>
        <taxon>Serpulaceae</taxon>
        <taxon>Serpula</taxon>
    </lineage>
</organism>
<dbReference type="RefSeq" id="XP_007319802.1">
    <property type="nucleotide sequence ID" value="XM_007319740.1"/>
</dbReference>
<reference evidence="1" key="1">
    <citation type="submission" date="2011-04" db="EMBL/GenBank/DDBJ databases">
        <title>Evolution of plant cell wall degrading machinery underlies the functional diversity of forest fungi.</title>
        <authorList>
            <consortium name="US DOE Joint Genome Institute (JGI-PGF)"/>
            <person name="Eastwood D.C."/>
            <person name="Floudas D."/>
            <person name="Binder M."/>
            <person name="Majcherczyk A."/>
            <person name="Schneider P."/>
            <person name="Aerts A."/>
            <person name="Asiegbu F.O."/>
            <person name="Baker S.E."/>
            <person name="Barry K."/>
            <person name="Bendiksby M."/>
            <person name="Blumentritt M."/>
            <person name="Coutinho P.M."/>
            <person name="Cullen D."/>
            <person name="Cullen D."/>
            <person name="Gathman A."/>
            <person name="Goodell B."/>
            <person name="Henrissat B."/>
            <person name="Ihrmark K."/>
            <person name="Kauserud H."/>
            <person name="Kohler A."/>
            <person name="LaButti K."/>
            <person name="Lapidus A."/>
            <person name="Lavin J.L."/>
            <person name="Lee Y.-H."/>
            <person name="Lindquist E."/>
            <person name="Lilly W."/>
            <person name="Lucas S."/>
            <person name="Morin E."/>
            <person name="Murat C."/>
            <person name="Oguiza J.A."/>
            <person name="Park J."/>
            <person name="Pisabarro A.G."/>
            <person name="Riley R."/>
            <person name="Rosling A."/>
            <person name="Salamov A."/>
            <person name="Schmidt O."/>
            <person name="Schmutz J."/>
            <person name="Skrede I."/>
            <person name="Stenlid J."/>
            <person name="Wiebenga A."/>
            <person name="Xie X."/>
            <person name="Kues U."/>
            <person name="Hibbett D.S."/>
            <person name="Hoffmeister D."/>
            <person name="Hogberg N."/>
            <person name="Martin F."/>
            <person name="Grigoriev I.V."/>
            <person name="Watkinson S.C."/>
        </authorList>
    </citation>
    <scope>NUCLEOTIDE SEQUENCE</scope>
    <source>
        <strain evidence="1">S7.9</strain>
    </source>
</reference>
<gene>
    <name evidence="1" type="ORF">SERLADRAFT_470684</name>
</gene>
<feature type="non-terminal residue" evidence="1">
    <location>
        <position position="1"/>
    </location>
</feature>